<name>A0A7U2NPL9_PHANO</name>
<dbReference type="AlphaFoldDB" id="A0A7U2NPL9"/>
<evidence type="ECO:0000313" key="2">
    <source>
        <dbReference type="EMBL" id="QRD05852.1"/>
    </source>
</evidence>
<evidence type="ECO:0000256" key="1">
    <source>
        <dbReference type="SAM" id="SignalP"/>
    </source>
</evidence>
<dbReference type="EMBL" id="CP069041">
    <property type="protein sequence ID" value="QRD05852.1"/>
    <property type="molecule type" value="Genomic_DNA"/>
</dbReference>
<dbReference type="VEuPathDB" id="FungiDB:JI435_132820"/>
<keyword evidence="3" id="KW-1185">Reference proteome</keyword>
<keyword evidence="1" id="KW-0732">Signal</keyword>
<reference evidence="3" key="1">
    <citation type="journal article" date="2021" name="BMC Genomics">
        <title>Chromosome-level genome assembly and manually-curated proteome of model necrotroph Parastagonospora nodorum Sn15 reveals a genome-wide trove of candidate effector homologs, and redundancy of virulence-related functions within an accessory chromosome.</title>
        <authorList>
            <person name="Bertazzoni S."/>
            <person name="Jones D.A.B."/>
            <person name="Phan H.T."/>
            <person name="Tan K.-C."/>
            <person name="Hane J.K."/>
        </authorList>
    </citation>
    <scope>NUCLEOTIDE SEQUENCE [LARGE SCALE GENOMIC DNA]</scope>
    <source>
        <strain evidence="3">SN15 / ATCC MYA-4574 / FGSC 10173)</strain>
    </source>
</reference>
<sequence>MVAFKILTLAFAATATASTFYAPPPAVSSAVSVPGVTIVTSTVTVVGKAPSGPDPTSSIVVVSSVVATPGTPVTAVPSSSSEYVNISSELSKGGNNLTSTVTEVPIQLSTSLPTGNLTTAVNSTLSATATVSANPSQQPTNAAPHGKIGVAVGIVALALGVLGA</sequence>
<gene>
    <name evidence="2" type="ORF">JI435_132820</name>
</gene>
<proteinExistence type="predicted"/>
<feature type="signal peptide" evidence="1">
    <location>
        <begin position="1"/>
        <end position="17"/>
    </location>
</feature>
<dbReference type="Proteomes" id="UP000663193">
    <property type="component" value="Chromosome 19"/>
</dbReference>
<feature type="chain" id="PRO_5031036619" evidence="1">
    <location>
        <begin position="18"/>
        <end position="164"/>
    </location>
</feature>
<evidence type="ECO:0000313" key="3">
    <source>
        <dbReference type="Proteomes" id="UP000663193"/>
    </source>
</evidence>
<protein>
    <submittedName>
        <fullName evidence="2">Uncharacterized protein</fullName>
    </submittedName>
</protein>
<accession>A0A7U2NPL9</accession>
<organism evidence="2 3">
    <name type="scientific">Phaeosphaeria nodorum (strain SN15 / ATCC MYA-4574 / FGSC 10173)</name>
    <name type="common">Glume blotch fungus</name>
    <name type="synonym">Parastagonospora nodorum</name>
    <dbReference type="NCBI Taxonomy" id="321614"/>
    <lineage>
        <taxon>Eukaryota</taxon>
        <taxon>Fungi</taxon>
        <taxon>Dikarya</taxon>
        <taxon>Ascomycota</taxon>
        <taxon>Pezizomycotina</taxon>
        <taxon>Dothideomycetes</taxon>
        <taxon>Pleosporomycetidae</taxon>
        <taxon>Pleosporales</taxon>
        <taxon>Pleosporineae</taxon>
        <taxon>Phaeosphaeriaceae</taxon>
        <taxon>Parastagonospora</taxon>
    </lineage>
</organism>